<reference evidence="2 3" key="1">
    <citation type="submission" date="2024-02" db="EMBL/GenBank/DDBJ databases">
        <title>De novo assembly and annotation of 12 fungi associated with fruit tree decline syndrome in Ontario, Canada.</title>
        <authorList>
            <person name="Sulman M."/>
            <person name="Ellouze W."/>
            <person name="Ilyukhin E."/>
        </authorList>
    </citation>
    <scope>NUCLEOTIDE SEQUENCE [LARGE SCALE GENOMIC DNA]</scope>
    <source>
        <strain evidence="2 3">M169</strain>
    </source>
</reference>
<organism evidence="2 3">
    <name type="scientific">Diaporthe eres</name>
    <name type="common">Phomopsis oblonga</name>
    <dbReference type="NCBI Taxonomy" id="83184"/>
    <lineage>
        <taxon>Eukaryota</taxon>
        <taxon>Fungi</taxon>
        <taxon>Dikarya</taxon>
        <taxon>Ascomycota</taxon>
        <taxon>Pezizomycotina</taxon>
        <taxon>Sordariomycetes</taxon>
        <taxon>Sordariomycetidae</taxon>
        <taxon>Diaporthales</taxon>
        <taxon>Diaporthaceae</taxon>
        <taxon>Diaporthe</taxon>
        <taxon>Diaporthe eres species complex</taxon>
    </lineage>
</organism>
<protein>
    <submittedName>
        <fullName evidence="2">Uncharacterized protein</fullName>
    </submittedName>
</protein>
<keyword evidence="3" id="KW-1185">Reference proteome</keyword>
<proteinExistence type="predicted"/>
<name>A0ABR1NV64_DIAER</name>
<accession>A0ABR1NV64</accession>
<evidence type="ECO:0000313" key="2">
    <source>
        <dbReference type="EMBL" id="KAK7716702.1"/>
    </source>
</evidence>
<gene>
    <name evidence="2" type="ORF">SLS63_011014</name>
</gene>
<dbReference type="Proteomes" id="UP001430848">
    <property type="component" value="Unassembled WGS sequence"/>
</dbReference>
<sequence>MATLSKMSRANNMQLFHMLPKNGLYYEFWDDEDEEDSNRTLRRILPAIISTKIMIQLHKKYNNPTKSDLDHAITALFDSASATITKLANGGKNPSYEFNFWSTPKAGTIFENVSDRSTYRFAIKMLEARKRWIERQPIVEQPNNNVAKYECKAAKAIDRFNSAVDVAAVASAGVTGLMNGVFDEAVDFTMDSCMIGQFNQFSDTEEEEEDDDDVSDDEGALQPRGAKRGTTDGDIEAPAAKRVKLHGDADFEPALVSGTAKLALGGDAHGTGDFGPFLAQLAKEDEAQLDEEDMMEMDGY</sequence>
<dbReference type="EMBL" id="JAKNSF020000098">
    <property type="protein sequence ID" value="KAK7716702.1"/>
    <property type="molecule type" value="Genomic_DNA"/>
</dbReference>
<feature type="region of interest" description="Disordered" evidence="1">
    <location>
        <begin position="203"/>
        <end position="236"/>
    </location>
</feature>
<evidence type="ECO:0000256" key="1">
    <source>
        <dbReference type="SAM" id="MobiDB-lite"/>
    </source>
</evidence>
<evidence type="ECO:0000313" key="3">
    <source>
        <dbReference type="Proteomes" id="UP001430848"/>
    </source>
</evidence>
<feature type="compositionally biased region" description="Acidic residues" evidence="1">
    <location>
        <begin position="203"/>
        <end position="219"/>
    </location>
</feature>
<comment type="caution">
    <text evidence="2">The sequence shown here is derived from an EMBL/GenBank/DDBJ whole genome shotgun (WGS) entry which is preliminary data.</text>
</comment>